<sequence length="197" mass="22089">MASESIPMSASNSHLDPTECLKMKPKKSILKAKQTSFEEPPQQQERRESEDVQKAHFDELNILATHHPADKDYGHMKIDEPKTPYHGGISDGEDDGASTSSTAHRPRRVSLVGMAVDPEELRTNLEAGVSTEPKMFTYEPGSGPESSEEELELSAEERARRLEFKKKRRAHYNEGNALKQMKALAAEELKNIDDDDD</sequence>
<feature type="region of interest" description="Disordered" evidence="2">
    <location>
        <begin position="1"/>
        <end position="154"/>
    </location>
</feature>
<dbReference type="PANTHER" id="PTHR12398">
    <property type="entry name" value="PROTEIN PHOSPHATASE INHIBITOR"/>
    <property type="match status" value="1"/>
</dbReference>
<feature type="compositionally biased region" description="Basic and acidic residues" evidence="2">
    <location>
        <begin position="67"/>
        <end position="83"/>
    </location>
</feature>
<dbReference type="InterPro" id="IPR007062">
    <property type="entry name" value="PPI-2"/>
</dbReference>
<dbReference type="WBParaSite" id="ACRNAN_Path_1120.g4325.t1">
    <property type="protein sequence ID" value="ACRNAN_Path_1120.g4325.t1"/>
    <property type="gene ID" value="ACRNAN_Path_1120.g4325"/>
</dbReference>
<name>A0A914BVX7_9BILA</name>
<dbReference type="Gene3D" id="6.10.250.1050">
    <property type="match status" value="2"/>
</dbReference>
<accession>A0A914BVX7</accession>
<feature type="compositionally biased region" description="Polar residues" evidence="2">
    <location>
        <begin position="1"/>
        <end position="15"/>
    </location>
</feature>
<evidence type="ECO:0000256" key="2">
    <source>
        <dbReference type="SAM" id="MobiDB-lite"/>
    </source>
</evidence>
<dbReference type="GO" id="GO:0004864">
    <property type="term" value="F:protein phosphatase inhibitor activity"/>
    <property type="evidence" value="ECO:0007669"/>
    <property type="project" value="InterPro"/>
</dbReference>
<evidence type="ECO:0000256" key="1">
    <source>
        <dbReference type="ARBA" id="ARBA00005472"/>
    </source>
</evidence>
<protein>
    <submittedName>
        <fullName evidence="4">Protein phosphatase inhibitor 2</fullName>
    </submittedName>
</protein>
<evidence type="ECO:0000313" key="3">
    <source>
        <dbReference type="Proteomes" id="UP000887540"/>
    </source>
</evidence>
<reference evidence="4" key="1">
    <citation type="submission" date="2022-11" db="UniProtKB">
        <authorList>
            <consortium name="WormBaseParasite"/>
        </authorList>
    </citation>
    <scope>IDENTIFICATION</scope>
</reference>
<proteinExistence type="inferred from homology"/>
<dbReference type="Pfam" id="PF04979">
    <property type="entry name" value="IPP-2"/>
    <property type="match status" value="1"/>
</dbReference>
<evidence type="ECO:0000313" key="4">
    <source>
        <dbReference type="WBParaSite" id="ACRNAN_Path_1120.g4325.t1"/>
    </source>
</evidence>
<feature type="compositionally biased region" description="Basic and acidic residues" evidence="2">
    <location>
        <begin position="44"/>
        <end position="59"/>
    </location>
</feature>
<dbReference type="PANTHER" id="PTHR12398:SF20">
    <property type="entry name" value="PROTEIN PHOSPHATASE 1 REGULATORY INHIBITOR SUBUNIT 2"/>
    <property type="match status" value="1"/>
</dbReference>
<comment type="similarity">
    <text evidence="1">Belongs to the protein phosphatase inhibitor 2 family.</text>
</comment>
<dbReference type="AlphaFoldDB" id="A0A914BVX7"/>
<keyword evidence="3" id="KW-1185">Reference proteome</keyword>
<dbReference type="GO" id="GO:0009966">
    <property type="term" value="P:regulation of signal transduction"/>
    <property type="evidence" value="ECO:0007669"/>
    <property type="project" value="InterPro"/>
</dbReference>
<dbReference type="Proteomes" id="UP000887540">
    <property type="component" value="Unplaced"/>
</dbReference>
<organism evidence="3 4">
    <name type="scientific">Acrobeloides nanus</name>
    <dbReference type="NCBI Taxonomy" id="290746"/>
    <lineage>
        <taxon>Eukaryota</taxon>
        <taxon>Metazoa</taxon>
        <taxon>Ecdysozoa</taxon>
        <taxon>Nematoda</taxon>
        <taxon>Chromadorea</taxon>
        <taxon>Rhabditida</taxon>
        <taxon>Tylenchina</taxon>
        <taxon>Cephalobomorpha</taxon>
        <taxon>Cephaloboidea</taxon>
        <taxon>Cephalobidae</taxon>
        <taxon>Acrobeloides</taxon>
    </lineage>
</organism>